<reference evidence="2 3" key="1">
    <citation type="journal article" date="2016" name="Nat. Commun.">
        <title>Thousands of microbial genomes shed light on interconnected biogeochemical processes in an aquifer system.</title>
        <authorList>
            <person name="Anantharaman K."/>
            <person name="Brown C.T."/>
            <person name="Hug L.A."/>
            <person name="Sharon I."/>
            <person name="Castelle C.J."/>
            <person name="Probst A.J."/>
            <person name="Thomas B.C."/>
            <person name="Singh A."/>
            <person name="Wilkins M.J."/>
            <person name="Karaoz U."/>
            <person name="Brodie E.L."/>
            <person name="Williams K.H."/>
            <person name="Hubbard S.S."/>
            <person name="Banfield J.F."/>
        </authorList>
    </citation>
    <scope>NUCLEOTIDE SEQUENCE [LARGE SCALE GENOMIC DNA]</scope>
    <source>
        <strain evidence="3">RBG_16_55_9</strain>
    </source>
</reference>
<evidence type="ECO:0000313" key="2">
    <source>
        <dbReference type="EMBL" id="OGF57737.1"/>
    </source>
</evidence>
<keyword evidence="1" id="KW-0472">Membrane</keyword>
<feature type="transmembrane region" description="Helical" evidence="1">
    <location>
        <begin position="163"/>
        <end position="182"/>
    </location>
</feature>
<gene>
    <name evidence="2" type="ORF">A2Z21_00905</name>
</gene>
<keyword evidence="1" id="KW-1133">Transmembrane helix</keyword>
<dbReference type="EMBL" id="MFGX01000003">
    <property type="protein sequence ID" value="OGF57737.1"/>
    <property type="molecule type" value="Genomic_DNA"/>
</dbReference>
<protein>
    <recommendedName>
        <fullName evidence="4">ABC transmembrane type-1 domain-containing protein</fullName>
    </recommendedName>
</protein>
<organism evidence="2 3">
    <name type="scientific">Fraserbacteria sp. (strain RBG_16_55_9)</name>
    <dbReference type="NCBI Taxonomy" id="1817864"/>
    <lineage>
        <taxon>Bacteria</taxon>
        <taxon>Candidatus Fraseribacteriota</taxon>
    </lineage>
</organism>
<name>A0A1F5V2U7_FRAXR</name>
<feature type="transmembrane region" description="Helical" evidence="1">
    <location>
        <begin position="122"/>
        <end position="142"/>
    </location>
</feature>
<dbReference type="STRING" id="1817864.A2Z21_00905"/>
<proteinExistence type="predicted"/>
<feature type="transmembrane region" description="Helical" evidence="1">
    <location>
        <begin position="94"/>
        <end position="116"/>
    </location>
</feature>
<keyword evidence="1" id="KW-0812">Transmembrane</keyword>
<dbReference type="Proteomes" id="UP000179157">
    <property type="component" value="Unassembled WGS sequence"/>
</dbReference>
<evidence type="ECO:0008006" key="4">
    <source>
        <dbReference type="Google" id="ProtNLM"/>
    </source>
</evidence>
<evidence type="ECO:0000256" key="1">
    <source>
        <dbReference type="SAM" id="Phobius"/>
    </source>
</evidence>
<comment type="caution">
    <text evidence="2">The sequence shown here is derived from an EMBL/GenBank/DDBJ whole genome shotgun (WGS) entry which is preliminary data.</text>
</comment>
<sequence length="230" mass="24813">MAAAAVVFVASALISLISWVPLSLPSRFISAALPQFTCAAYRPGTLTNYMCAAGVALMAVAGPVLVIFLLFVLRAPLAKGLGYIALRLPKEMHFFLAPLLATALYTIAWAGVHYATATLTGILPQIIFPAVIGLFTYAVARYGSDVQRALTPLLDYRDRFPKWARILAAIAIPLVLSLLLTLQERVTQETLKEQGIVLIALCTGYLALAPRSGDFWSGAERFVSGEQSRV</sequence>
<evidence type="ECO:0000313" key="3">
    <source>
        <dbReference type="Proteomes" id="UP000179157"/>
    </source>
</evidence>
<feature type="transmembrane region" description="Helical" evidence="1">
    <location>
        <begin position="47"/>
        <end position="73"/>
    </location>
</feature>
<accession>A0A1F5V2U7</accession>
<dbReference type="AlphaFoldDB" id="A0A1F5V2U7"/>